<name>A0AAF0J1G2_9BASI</name>
<reference evidence="2" key="1">
    <citation type="submission" date="2023-03" db="EMBL/GenBank/DDBJ databases">
        <title>Mating type loci evolution in Malassezia.</title>
        <authorList>
            <person name="Coelho M.A."/>
        </authorList>
    </citation>
    <scope>NUCLEOTIDE SEQUENCE</scope>
    <source>
        <strain evidence="2">CBS 9557</strain>
    </source>
</reference>
<proteinExistence type="predicted"/>
<feature type="compositionally biased region" description="Basic and acidic residues" evidence="1">
    <location>
        <begin position="784"/>
        <end position="793"/>
    </location>
</feature>
<feature type="compositionally biased region" description="Polar residues" evidence="1">
    <location>
        <begin position="171"/>
        <end position="181"/>
    </location>
</feature>
<feature type="compositionally biased region" description="Polar residues" evidence="1">
    <location>
        <begin position="564"/>
        <end position="576"/>
    </location>
</feature>
<feature type="compositionally biased region" description="Polar residues" evidence="1">
    <location>
        <begin position="1087"/>
        <end position="1115"/>
    </location>
</feature>
<organism evidence="2 3">
    <name type="scientific">Malassezia nana</name>
    <dbReference type="NCBI Taxonomy" id="180528"/>
    <lineage>
        <taxon>Eukaryota</taxon>
        <taxon>Fungi</taxon>
        <taxon>Dikarya</taxon>
        <taxon>Basidiomycota</taxon>
        <taxon>Ustilaginomycotina</taxon>
        <taxon>Malasseziomycetes</taxon>
        <taxon>Malasseziales</taxon>
        <taxon>Malasseziaceae</taxon>
        <taxon>Malassezia</taxon>
    </lineage>
</organism>
<accession>A0AAF0J1G2</accession>
<feature type="compositionally biased region" description="Polar residues" evidence="1">
    <location>
        <begin position="314"/>
        <end position="329"/>
    </location>
</feature>
<sequence length="1192" mass="126569">MSAEVELFTTSILGNPLTRSKHDRYISVLTAFKIPFVYHDLSADEDAKRRWRSKSNNSPIPGILVHNEWRGTYEEFEQAVELGDLQGFLRIDSTRRTTQPVTLAQAAPPSDKAHNIPVRPSLLATPAAPGQGKRTLEDEDILSFLPQGTTVTDAEVDALFKELEKPLPRSSARTYTPSSTLRKGPLPLPTMPSSATSPPEERAKYDPSSQNLVAEAAKVIGVTVKPRPPAPRMKLNRRPLEEIMAERRARMARTENDRKNDELFATLGLSDKVISVEDADKFLRDGTIPALKKVHEEPASEPPLDLLASDAPTAPSSDVGSQANDTASASGKDATGILGEKDSQAKTDIQSLAPAGNTDDVDTDPSKDDNQDLESLEHQVDPCGEKPEAQEDTQPMLEKAASETPEEAPCAEQDAVLSDVQQEADTSSPPKDKESENLPPSNDTQDVPQEHEAPGSEEAGLPSKCAGDASETKAVASDVLVEPDTSAEPPADCPTEADKSESKNLDCPTQPANTEPDSKASLESSQTAVSPNENDKADHTSPVEQESCEHASPKAETPAKSMDESCTVQTVLSDETSLPVHASEETTTVDPLSATWPENQPGEKETCLDHSLAKDDAPALEEEASGLPTSDGLDESVPDVDRDTRSSHAHEKDRMCSSDESVPPCTGVAGSGVGETDQGSSVPEPSDIAEHEHPVILSDQGPTENDEQLLPLASAQTQESQAPGADQDPDLDEPLEDAPFSNRAEAKDVEPPCSVSELVETKSLVESTQASSGDGQETGSMARQQDEAKKDDAAASSTPLENVADDTVETIPSTDEAPDHDAKNSLPEDQSIPVVGDAVPSHPSTEKTQEQHVQPESEAPDSNQEDFKANVNVTARTEQEDAEAVEPGAMTAPTCCTVDEAPTHMLEQEDLSAPDDETALPPVPKEATQEGEDAKPGALESPTLPSACPKDTPIPPSSPPLALSEGVETSETASSVDPLVSDPPAPETEHSGDTRVVPSTGTQDEMGDKTTVIHSPDSGEDEPDYHDQVSPDPSATAQDADPASSAPCTPTQEEQATASPVSGPCIPAQLDTSIARGVEMDPLDSGSVYSNDESAPSSGEPWSNDTRLSNGTLDSHTLDESNHPSPVTPSEPTQSRPTPSTRRIVTAAHPVEQTPKTLGFTRAVSQPATPAGHRRTLSDILREADEIIQGSK</sequence>
<dbReference type="SUPFAM" id="SSF52833">
    <property type="entry name" value="Thioredoxin-like"/>
    <property type="match status" value="1"/>
</dbReference>
<feature type="compositionally biased region" description="Basic and acidic residues" evidence="1">
    <location>
        <begin position="601"/>
        <end position="617"/>
    </location>
</feature>
<feature type="compositionally biased region" description="Polar residues" evidence="1">
    <location>
        <begin position="1123"/>
        <end position="1142"/>
    </location>
</feature>
<dbReference type="Proteomes" id="UP001213623">
    <property type="component" value="Chromosome 2"/>
</dbReference>
<feature type="compositionally biased region" description="Acidic residues" evidence="1">
    <location>
        <begin position="908"/>
        <end position="918"/>
    </location>
</feature>
<evidence type="ECO:0000256" key="1">
    <source>
        <dbReference type="SAM" id="MobiDB-lite"/>
    </source>
</evidence>
<protein>
    <submittedName>
        <fullName evidence="2">Uncharacterized protein</fullName>
    </submittedName>
</protein>
<feature type="compositionally biased region" description="Acidic residues" evidence="1">
    <location>
        <begin position="727"/>
        <end position="736"/>
    </location>
</feature>
<dbReference type="AlphaFoldDB" id="A0AAF0J1G2"/>
<feature type="compositionally biased region" description="Polar residues" evidence="1">
    <location>
        <begin position="419"/>
        <end position="429"/>
    </location>
</feature>
<feature type="compositionally biased region" description="Basic and acidic residues" evidence="1">
    <location>
        <begin position="364"/>
        <end position="389"/>
    </location>
</feature>
<feature type="compositionally biased region" description="Basic and acidic residues" evidence="1">
    <location>
        <begin position="639"/>
        <end position="657"/>
    </location>
</feature>
<keyword evidence="3" id="KW-1185">Reference proteome</keyword>
<gene>
    <name evidence="2" type="ORF">MNAN1_000850</name>
</gene>
<dbReference type="Pfam" id="PF04908">
    <property type="entry name" value="SH3BGR"/>
    <property type="match status" value="1"/>
</dbReference>
<feature type="compositionally biased region" description="Basic and acidic residues" evidence="1">
    <location>
        <begin position="533"/>
        <end position="553"/>
    </location>
</feature>
<feature type="region of interest" description="Disordered" evidence="1">
    <location>
        <begin position="293"/>
        <end position="1142"/>
    </location>
</feature>
<dbReference type="Gene3D" id="3.40.30.10">
    <property type="entry name" value="Glutaredoxin"/>
    <property type="match status" value="1"/>
</dbReference>
<dbReference type="InterPro" id="IPR036249">
    <property type="entry name" value="Thioredoxin-like_sf"/>
</dbReference>
<evidence type="ECO:0000313" key="2">
    <source>
        <dbReference type="EMBL" id="WFD25882.1"/>
    </source>
</evidence>
<dbReference type="EMBL" id="CP119893">
    <property type="protein sequence ID" value="WFD25882.1"/>
    <property type="molecule type" value="Genomic_DNA"/>
</dbReference>
<dbReference type="InterPro" id="IPR006993">
    <property type="entry name" value="Glut_rich_SH3-bd"/>
</dbReference>
<feature type="region of interest" description="Disordered" evidence="1">
    <location>
        <begin position="168"/>
        <end position="205"/>
    </location>
</feature>
<feature type="compositionally biased region" description="Polar residues" evidence="1">
    <location>
        <begin position="438"/>
        <end position="447"/>
    </location>
</feature>
<feature type="compositionally biased region" description="Polar residues" evidence="1">
    <location>
        <begin position="510"/>
        <end position="532"/>
    </location>
</feature>
<feature type="compositionally biased region" description="Basic and acidic residues" evidence="1">
    <location>
        <begin position="844"/>
        <end position="855"/>
    </location>
</feature>
<feature type="compositionally biased region" description="Polar residues" evidence="1">
    <location>
        <begin position="1046"/>
        <end position="1060"/>
    </location>
</feature>
<evidence type="ECO:0000313" key="3">
    <source>
        <dbReference type="Proteomes" id="UP001213623"/>
    </source>
</evidence>
<feature type="compositionally biased region" description="Polar residues" evidence="1">
    <location>
        <begin position="764"/>
        <end position="783"/>
    </location>
</feature>